<name>A0A8B7ZQ01_ACAPL</name>
<evidence type="ECO:0000256" key="5">
    <source>
        <dbReference type="ARBA" id="ARBA00022827"/>
    </source>
</evidence>
<keyword evidence="6" id="KW-0560">Oxidoreductase</keyword>
<feature type="domain" description="FAD dependent oxidoreductase" evidence="9">
    <location>
        <begin position="4"/>
        <end position="330"/>
    </location>
</feature>
<dbReference type="PIRSF" id="PIRSF000189">
    <property type="entry name" value="D-aa_oxidase"/>
    <property type="match status" value="1"/>
</dbReference>
<dbReference type="OrthoDB" id="2015447at2759"/>
<dbReference type="Proteomes" id="UP000694845">
    <property type="component" value="Unplaced"/>
</dbReference>
<evidence type="ECO:0000256" key="8">
    <source>
        <dbReference type="SAM" id="SignalP"/>
    </source>
</evidence>
<feature type="binding site" evidence="7">
    <location>
        <position position="284"/>
    </location>
    <ligand>
        <name>D-dopa</name>
        <dbReference type="ChEBI" id="CHEBI:149689"/>
    </ligand>
</feature>
<keyword evidence="5 7" id="KW-0274">FAD</keyword>
<dbReference type="PANTHER" id="PTHR11530">
    <property type="entry name" value="D-AMINO ACID OXIDASE"/>
    <property type="match status" value="1"/>
</dbReference>
<comment type="subcellular location">
    <subcellularLocation>
        <location evidence="2">Peroxisome matrix</location>
    </subcellularLocation>
</comment>
<feature type="binding site" evidence="7">
    <location>
        <begin position="313"/>
        <end position="318"/>
    </location>
    <ligand>
        <name>FAD</name>
        <dbReference type="ChEBI" id="CHEBI:57692"/>
    </ligand>
</feature>
<dbReference type="GO" id="GO:0003884">
    <property type="term" value="F:D-amino-acid oxidase activity"/>
    <property type="evidence" value="ECO:0007669"/>
    <property type="project" value="InterPro"/>
</dbReference>
<dbReference type="GO" id="GO:0019478">
    <property type="term" value="P:D-amino acid catabolic process"/>
    <property type="evidence" value="ECO:0007669"/>
    <property type="project" value="TreeGrafter"/>
</dbReference>
<keyword evidence="8" id="KW-0732">Signal</keyword>
<feature type="binding site" evidence="7">
    <location>
        <begin position="35"/>
        <end position="36"/>
    </location>
    <ligand>
        <name>FAD</name>
        <dbReference type="ChEBI" id="CHEBI:57692"/>
    </ligand>
</feature>
<dbReference type="GO" id="GO:0071949">
    <property type="term" value="F:FAD binding"/>
    <property type="evidence" value="ECO:0007669"/>
    <property type="project" value="InterPro"/>
</dbReference>
<evidence type="ECO:0000256" key="7">
    <source>
        <dbReference type="PIRSR" id="PIRSR000189-1"/>
    </source>
</evidence>
<dbReference type="Pfam" id="PF01266">
    <property type="entry name" value="DAO"/>
    <property type="match status" value="1"/>
</dbReference>
<dbReference type="KEGG" id="aplc:110988167"/>
<evidence type="ECO:0000259" key="9">
    <source>
        <dbReference type="Pfam" id="PF01266"/>
    </source>
</evidence>
<dbReference type="AlphaFoldDB" id="A0A8B7ZQ01"/>
<feature type="signal peptide" evidence="8">
    <location>
        <begin position="1"/>
        <end position="18"/>
    </location>
</feature>
<dbReference type="GeneID" id="110988167"/>
<dbReference type="PANTHER" id="PTHR11530:SF11">
    <property type="entry name" value="D-ASPARTATE OXIDASE"/>
    <property type="match status" value="1"/>
</dbReference>
<dbReference type="Gene3D" id="3.30.9.10">
    <property type="entry name" value="D-Amino Acid Oxidase, subunit A, domain 2"/>
    <property type="match status" value="1"/>
</dbReference>
<feature type="binding site" evidence="7">
    <location>
        <position position="314"/>
    </location>
    <ligand>
        <name>D-dopa</name>
        <dbReference type="ChEBI" id="CHEBI:149689"/>
    </ligand>
</feature>
<accession>A0A8B7ZQ01</accession>
<evidence type="ECO:0000256" key="3">
    <source>
        <dbReference type="ARBA" id="ARBA00006730"/>
    </source>
</evidence>
<proteinExistence type="inferred from homology"/>
<sequence>MVHKVCVVGAGIIGLSTAYIIQDKIPDVEVTIIADRFSPDTTGDGTGGLWMPYLAGNTPMELIQKWGKDTWDYLIKILRSPEADAAGVSIHSGHIIYEKKPEQDPFWKDMVFHFKHCTQHELDALFPGYPCGVHVTMMFCLCLRYLPWLMERYKAIGGKTMKQTLSSLSEISDLYDVIVACPGVRARHLLDDKEVYPIRGQIVTMTNPGSLIKYTDTEKAEGSSDTYLLPSCSAEYIHCGGTAQVNDWNEESDPEDAKRIIERCTKLVPSLKSAEVVGTWAGLRPGRSSVRLEKEDKMIAGKMKKVVYNYGHGGSGITLHWGCALDATELVRQSITELQPLQSPSKL</sequence>
<dbReference type="InterPro" id="IPR006076">
    <property type="entry name" value="FAD-dep_OxRdtase"/>
</dbReference>
<dbReference type="GO" id="GO:0005782">
    <property type="term" value="C:peroxisomal matrix"/>
    <property type="evidence" value="ECO:0007669"/>
    <property type="project" value="UniProtKB-SubCell"/>
</dbReference>
<evidence type="ECO:0000313" key="10">
    <source>
        <dbReference type="Proteomes" id="UP000694845"/>
    </source>
</evidence>
<evidence type="ECO:0000313" key="11">
    <source>
        <dbReference type="RefSeq" id="XP_022107137.1"/>
    </source>
</evidence>
<comment type="cofactor">
    <cofactor evidence="1 7">
        <name>FAD</name>
        <dbReference type="ChEBI" id="CHEBI:57692"/>
    </cofactor>
</comment>
<evidence type="ECO:0000256" key="2">
    <source>
        <dbReference type="ARBA" id="ARBA00004253"/>
    </source>
</evidence>
<keyword evidence="10" id="KW-1185">Reference proteome</keyword>
<dbReference type="Gene3D" id="3.40.50.720">
    <property type="entry name" value="NAD(P)-binding Rossmann-like Domain"/>
    <property type="match status" value="1"/>
</dbReference>
<dbReference type="RefSeq" id="XP_022107137.1">
    <property type="nucleotide sequence ID" value="XM_022251445.1"/>
</dbReference>
<comment type="similarity">
    <text evidence="3">Belongs to the DAMOX/DASOX family.</text>
</comment>
<evidence type="ECO:0000256" key="6">
    <source>
        <dbReference type="ARBA" id="ARBA00023002"/>
    </source>
</evidence>
<evidence type="ECO:0000256" key="1">
    <source>
        <dbReference type="ARBA" id="ARBA00001974"/>
    </source>
</evidence>
<dbReference type="SUPFAM" id="SSF51971">
    <property type="entry name" value="Nucleotide-binding domain"/>
    <property type="match status" value="1"/>
</dbReference>
<reference evidence="11" key="1">
    <citation type="submission" date="2025-08" db="UniProtKB">
        <authorList>
            <consortium name="RefSeq"/>
        </authorList>
    </citation>
    <scope>IDENTIFICATION</scope>
</reference>
<organism evidence="10 11">
    <name type="scientific">Acanthaster planci</name>
    <name type="common">Crown-of-thorns starfish</name>
    <dbReference type="NCBI Taxonomy" id="133434"/>
    <lineage>
        <taxon>Eukaryota</taxon>
        <taxon>Metazoa</taxon>
        <taxon>Echinodermata</taxon>
        <taxon>Eleutherozoa</taxon>
        <taxon>Asterozoa</taxon>
        <taxon>Asteroidea</taxon>
        <taxon>Valvatacea</taxon>
        <taxon>Valvatida</taxon>
        <taxon>Acanthasteridae</taxon>
        <taxon>Acanthaster</taxon>
    </lineage>
</organism>
<evidence type="ECO:0000256" key="4">
    <source>
        <dbReference type="ARBA" id="ARBA00022630"/>
    </source>
</evidence>
<feature type="binding site" evidence="7">
    <location>
        <position position="227"/>
    </location>
    <ligand>
        <name>D-dopa</name>
        <dbReference type="ChEBI" id="CHEBI:149689"/>
    </ligand>
</feature>
<protein>
    <submittedName>
        <fullName evidence="11">D-aspartate oxidase-like isoform X1</fullName>
    </submittedName>
</protein>
<feature type="chain" id="PRO_5034820612" evidence="8">
    <location>
        <begin position="19"/>
        <end position="347"/>
    </location>
</feature>
<keyword evidence="4" id="KW-0285">Flavoprotein</keyword>
<dbReference type="InterPro" id="IPR023209">
    <property type="entry name" value="DAO"/>
</dbReference>
<dbReference type="SUPFAM" id="SSF54373">
    <property type="entry name" value="FAD-linked reductases, C-terminal domain"/>
    <property type="match status" value="1"/>
</dbReference>
<gene>
    <name evidence="11" type="primary">LOC110988167</name>
</gene>